<protein>
    <submittedName>
        <fullName evidence="1">Unannotated protein</fullName>
    </submittedName>
</protein>
<reference evidence="1" key="1">
    <citation type="submission" date="2020-05" db="EMBL/GenBank/DDBJ databases">
        <authorList>
            <person name="Chiriac C."/>
            <person name="Salcher M."/>
            <person name="Ghai R."/>
            <person name="Kavagutti S V."/>
        </authorList>
    </citation>
    <scope>NUCLEOTIDE SEQUENCE</scope>
</reference>
<sequence length="53" mass="5991">MSVDLQIAFGLHNEIETAMAAKLGEHVIEEWQAGRCLVTTFTIEINLNQNRSF</sequence>
<gene>
    <name evidence="1" type="ORF">UFOPK1495_00362</name>
</gene>
<accession>A0A6J6BX24</accession>
<dbReference type="EMBL" id="CAEZSU010000025">
    <property type="protein sequence ID" value="CAB4543730.1"/>
    <property type="molecule type" value="Genomic_DNA"/>
</dbReference>
<name>A0A6J6BX24_9ZZZZ</name>
<dbReference type="AlphaFoldDB" id="A0A6J6BX24"/>
<organism evidence="1">
    <name type="scientific">freshwater metagenome</name>
    <dbReference type="NCBI Taxonomy" id="449393"/>
    <lineage>
        <taxon>unclassified sequences</taxon>
        <taxon>metagenomes</taxon>
        <taxon>ecological metagenomes</taxon>
    </lineage>
</organism>
<evidence type="ECO:0000313" key="1">
    <source>
        <dbReference type="EMBL" id="CAB4543730.1"/>
    </source>
</evidence>
<proteinExistence type="predicted"/>